<protein>
    <submittedName>
        <fullName evidence="15">Serine/threonine protein kinase</fullName>
        <ecNumber evidence="15">2.7.11.1</ecNumber>
    </submittedName>
</protein>
<dbReference type="InterPro" id="IPR011009">
    <property type="entry name" value="Kinase-like_dom_sf"/>
</dbReference>
<feature type="transmembrane region" description="Helical" evidence="13">
    <location>
        <begin position="428"/>
        <end position="453"/>
    </location>
</feature>
<keyword evidence="3 15" id="KW-0808">Transferase</keyword>
<dbReference type="GO" id="GO:0016020">
    <property type="term" value="C:membrane"/>
    <property type="evidence" value="ECO:0007669"/>
    <property type="project" value="UniProtKB-SubCell"/>
</dbReference>
<keyword evidence="7 15" id="KW-0418">Kinase</keyword>
<evidence type="ECO:0000256" key="3">
    <source>
        <dbReference type="ARBA" id="ARBA00022679"/>
    </source>
</evidence>
<dbReference type="EMBL" id="NKXS01000375">
    <property type="protein sequence ID" value="PIN24679.1"/>
    <property type="molecule type" value="Genomic_DNA"/>
</dbReference>
<keyword evidence="5" id="KW-0732">Signal</keyword>
<accession>A0A2G9I4K7</accession>
<dbReference type="GO" id="GO:0004674">
    <property type="term" value="F:protein serine/threonine kinase activity"/>
    <property type="evidence" value="ECO:0007669"/>
    <property type="project" value="UniProtKB-KW"/>
</dbReference>
<gene>
    <name evidence="15" type="ORF">CDL12_02589</name>
</gene>
<feature type="domain" description="Protein kinase" evidence="14">
    <location>
        <begin position="511"/>
        <end position="791"/>
    </location>
</feature>
<evidence type="ECO:0000313" key="15">
    <source>
        <dbReference type="EMBL" id="PIN24679.1"/>
    </source>
</evidence>
<dbReference type="FunFam" id="3.30.200.20:FF:000039">
    <property type="entry name" value="receptor-like protein kinase FERONIA"/>
    <property type="match status" value="1"/>
</dbReference>
<evidence type="ECO:0000256" key="6">
    <source>
        <dbReference type="ARBA" id="ARBA00022741"/>
    </source>
</evidence>
<organism evidence="15 16">
    <name type="scientific">Handroanthus impetiginosus</name>
    <dbReference type="NCBI Taxonomy" id="429701"/>
    <lineage>
        <taxon>Eukaryota</taxon>
        <taxon>Viridiplantae</taxon>
        <taxon>Streptophyta</taxon>
        <taxon>Embryophyta</taxon>
        <taxon>Tracheophyta</taxon>
        <taxon>Spermatophyta</taxon>
        <taxon>Magnoliopsida</taxon>
        <taxon>eudicotyledons</taxon>
        <taxon>Gunneridae</taxon>
        <taxon>Pentapetalae</taxon>
        <taxon>asterids</taxon>
        <taxon>lamiids</taxon>
        <taxon>Lamiales</taxon>
        <taxon>Bignoniaceae</taxon>
        <taxon>Crescentiina</taxon>
        <taxon>Tabebuia alliance</taxon>
        <taxon>Handroanthus</taxon>
    </lineage>
</organism>
<dbReference type="GO" id="GO:0005524">
    <property type="term" value="F:ATP binding"/>
    <property type="evidence" value="ECO:0007669"/>
    <property type="project" value="UniProtKB-UniRule"/>
</dbReference>
<dbReference type="PROSITE" id="PS00107">
    <property type="entry name" value="PROTEIN_KINASE_ATP"/>
    <property type="match status" value="1"/>
</dbReference>
<dbReference type="PROSITE" id="PS50011">
    <property type="entry name" value="PROTEIN_KINASE_DOM"/>
    <property type="match status" value="1"/>
</dbReference>
<keyword evidence="10 13" id="KW-0472">Membrane</keyword>
<dbReference type="InterPro" id="IPR000719">
    <property type="entry name" value="Prot_kinase_dom"/>
</dbReference>
<dbReference type="Gene3D" id="2.60.120.430">
    <property type="entry name" value="Galactose-binding lectin"/>
    <property type="match status" value="2"/>
</dbReference>
<dbReference type="EC" id="2.7.11.1" evidence="15"/>
<evidence type="ECO:0000256" key="13">
    <source>
        <dbReference type="SAM" id="Phobius"/>
    </source>
</evidence>
<dbReference type="FunFam" id="1.10.510.10:FF:000252">
    <property type="entry name" value="Receptor-like protein kinase FERONIA"/>
    <property type="match status" value="1"/>
</dbReference>
<evidence type="ECO:0000256" key="7">
    <source>
        <dbReference type="ARBA" id="ARBA00022777"/>
    </source>
</evidence>
<dbReference type="InterPro" id="IPR001245">
    <property type="entry name" value="Ser-Thr/Tyr_kinase_cat_dom"/>
</dbReference>
<evidence type="ECO:0000313" key="16">
    <source>
        <dbReference type="Proteomes" id="UP000231279"/>
    </source>
</evidence>
<dbReference type="InterPro" id="IPR024788">
    <property type="entry name" value="Malectin-like_Carb-bd_dom"/>
</dbReference>
<keyword evidence="6 12" id="KW-0547">Nucleotide-binding</keyword>
<dbReference type="OrthoDB" id="1928639at2759"/>
<comment type="subcellular location">
    <subcellularLocation>
        <location evidence="1">Membrane</location>
        <topology evidence="1">Single-pass type I membrane protein</topology>
    </subcellularLocation>
</comment>
<dbReference type="FunFam" id="2.60.120.430:FF:000013">
    <property type="entry name" value="Putative receptor-like protein kinase"/>
    <property type="match status" value="1"/>
</dbReference>
<name>A0A2G9I4K7_9LAMI</name>
<dbReference type="Proteomes" id="UP000231279">
    <property type="component" value="Unassembled WGS sequence"/>
</dbReference>
<dbReference type="Pfam" id="PF07714">
    <property type="entry name" value="PK_Tyr_Ser-Thr"/>
    <property type="match status" value="1"/>
</dbReference>
<sequence>MLQIAIAMLVLLSYSPSDISMGGFQPLKILSCLSIWFLFHLSTSNSYTLPDKYFINCGSPSSLLVSNRTFTSDEESHGSYGLSSVDSKAVEERNLSDIELYRTARIFNQSSSYEFNISQNGTYVVRFHFFPFSSLGNLSDAHFNILASGSSILSNFTVKNSNTSDFLPIQEFFLPVRVGKLRIDFVPFDEHSFAFANAIEVFLAPPNFIPDSSVPHVSGEGKTGEYNGLLRSPLHVIRRINVGGNKITPDNDTLLRYWIPDDGYLLHKNTARNTSYEGKLNYQRGGATHFNAPDSVYRTAQEMNIVDKNGLNTFNISWRFEVRKQATHLVRLHFCDFITLASNETSKFNLYIYRDFSYVIRPYDVYSQAASPFYKDFVLDSDDSGLLSISVGPESDNDNQTAFLNGVEIMEVIDMFAPRGSNSKRMKLFIIIGPCVGGVVLVLIILAMVMFCLRRRKWMPVETTDWHLVPLYGGSSHSRTTVKSSTGSMHADLNLGLKISFSEILFATRKFYTKLMIGEGGFGKVYKGTLKNGAKVAVKRSEPGHGQGLPEFRREIMVLSKIRHQNLVPLIGYCDERDEMILVYDFMEKGTLRDHLYSLKGESKELSIGSKLSWDQRLRICIIAAIGLDYLHTGSSRVIIHRDIKSTNILLDEHYVAKVADFGLSRLDQVDQTHVTTDVKGSFGYLDPDYFRCFHLTLKSDVYSFGVVLLEVLCARPVIDHSLPREQVSLSEWAMSWQRKGELDKIVDPLLVGKININCLSKYGEIVEKCLQEYGVDRPSMVDVLWDLEYCLKLQNTAVVREPYEDSTTDVGLPLPIVQSLPSASLEIGESEVIHESYSYSDGDAVFSQLKLDGAR</sequence>
<dbReference type="STRING" id="429701.A0A2G9I4K7"/>
<evidence type="ECO:0000256" key="12">
    <source>
        <dbReference type="PROSITE-ProRule" id="PRU10141"/>
    </source>
</evidence>
<dbReference type="PROSITE" id="PS00108">
    <property type="entry name" value="PROTEIN_KINASE_ST"/>
    <property type="match status" value="1"/>
</dbReference>
<evidence type="ECO:0000256" key="8">
    <source>
        <dbReference type="ARBA" id="ARBA00022840"/>
    </source>
</evidence>
<dbReference type="Pfam" id="PF12819">
    <property type="entry name" value="Malectin_like"/>
    <property type="match status" value="1"/>
</dbReference>
<evidence type="ECO:0000256" key="10">
    <source>
        <dbReference type="ARBA" id="ARBA00023136"/>
    </source>
</evidence>
<proteinExistence type="predicted"/>
<dbReference type="InterPro" id="IPR017441">
    <property type="entry name" value="Protein_kinase_ATP_BS"/>
</dbReference>
<dbReference type="Gene3D" id="1.10.510.10">
    <property type="entry name" value="Transferase(Phosphotransferase) domain 1"/>
    <property type="match status" value="1"/>
</dbReference>
<dbReference type="SMART" id="SM00220">
    <property type="entry name" value="S_TKc"/>
    <property type="match status" value="1"/>
</dbReference>
<evidence type="ECO:0000256" key="2">
    <source>
        <dbReference type="ARBA" id="ARBA00022527"/>
    </source>
</evidence>
<evidence type="ECO:0000256" key="11">
    <source>
        <dbReference type="ARBA" id="ARBA00023180"/>
    </source>
</evidence>
<dbReference type="CDD" id="cd14066">
    <property type="entry name" value="STKc_IRAK"/>
    <property type="match status" value="1"/>
</dbReference>
<reference evidence="16" key="1">
    <citation type="journal article" date="2018" name="Gigascience">
        <title>Genome assembly of the Pink Ipe (Handroanthus impetiginosus, Bignoniaceae), a highly valued, ecologically keystone Neotropical timber forest tree.</title>
        <authorList>
            <person name="Silva-Junior O.B."/>
            <person name="Grattapaglia D."/>
            <person name="Novaes E."/>
            <person name="Collevatti R.G."/>
        </authorList>
    </citation>
    <scope>NUCLEOTIDE SEQUENCE [LARGE SCALE GENOMIC DNA]</scope>
    <source>
        <strain evidence="16">cv. UFG-1</strain>
    </source>
</reference>
<evidence type="ECO:0000259" key="14">
    <source>
        <dbReference type="PROSITE" id="PS50011"/>
    </source>
</evidence>
<keyword evidence="4 13" id="KW-0812">Transmembrane</keyword>
<evidence type="ECO:0000256" key="4">
    <source>
        <dbReference type="ARBA" id="ARBA00022692"/>
    </source>
</evidence>
<keyword evidence="8 12" id="KW-0067">ATP-binding</keyword>
<evidence type="ECO:0000256" key="1">
    <source>
        <dbReference type="ARBA" id="ARBA00004479"/>
    </source>
</evidence>
<keyword evidence="9 13" id="KW-1133">Transmembrane helix</keyword>
<keyword evidence="11" id="KW-0325">Glycoprotein</keyword>
<dbReference type="PANTHER" id="PTHR45631">
    <property type="entry name" value="OS07G0107800 PROTEIN-RELATED"/>
    <property type="match status" value="1"/>
</dbReference>
<dbReference type="InterPro" id="IPR008271">
    <property type="entry name" value="Ser/Thr_kinase_AS"/>
</dbReference>
<dbReference type="Gene3D" id="3.30.200.20">
    <property type="entry name" value="Phosphorylase Kinase, domain 1"/>
    <property type="match status" value="1"/>
</dbReference>
<keyword evidence="16" id="KW-1185">Reference proteome</keyword>
<dbReference type="SUPFAM" id="SSF56112">
    <property type="entry name" value="Protein kinase-like (PK-like)"/>
    <property type="match status" value="1"/>
</dbReference>
<keyword evidence="2 15" id="KW-0723">Serine/threonine-protein kinase</keyword>
<dbReference type="PANTHER" id="PTHR45631:SF207">
    <property type="entry name" value="LRR RECEPTOR-LIKE SERINE_THREONINE-PROTEIN KINASE MEE39-RELATED"/>
    <property type="match status" value="1"/>
</dbReference>
<dbReference type="AlphaFoldDB" id="A0A2G9I4K7"/>
<evidence type="ECO:0000256" key="9">
    <source>
        <dbReference type="ARBA" id="ARBA00022989"/>
    </source>
</evidence>
<feature type="binding site" evidence="12">
    <location>
        <position position="539"/>
    </location>
    <ligand>
        <name>ATP</name>
        <dbReference type="ChEBI" id="CHEBI:30616"/>
    </ligand>
</feature>
<evidence type="ECO:0000256" key="5">
    <source>
        <dbReference type="ARBA" id="ARBA00022729"/>
    </source>
</evidence>
<comment type="caution">
    <text evidence="15">The sequence shown here is derived from an EMBL/GenBank/DDBJ whole genome shotgun (WGS) entry which is preliminary data.</text>
</comment>